<evidence type="ECO:0000256" key="3">
    <source>
        <dbReference type="ARBA" id="ARBA00022801"/>
    </source>
</evidence>
<organism evidence="6 7">
    <name type="scientific">Caballeronia grimmiae</name>
    <dbReference type="NCBI Taxonomy" id="1071679"/>
    <lineage>
        <taxon>Bacteria</taxon>
        <taxon>Pseudomonadati</taxon>
        <taxon>Pseudomonadota</taxon>
        <taxon>Betaproteobacteria</taxon>
        <taxon>Burkholderiales</taxon>
        <taxon>Burkholderiaceae</taxon>
        <taxon>Caballeronia</taxon>
    </lineage>
</organism>
<gene>
    <name evidence="6" type="ORF">GCM10010985_30830</name>
</gene>
<protein>
    <recommendedName>
        <fullName evidence="8">Hopanoid biosynthesis associated protein HpnK</fullName>
    </recommendedName>
</protein>
<evidence type="ECO:0000256" key="5">
    <source>
        <dbReference type="ARBA" id="ARBA00023277"/>
    </source>
</evidence>
<comment type="caution">
    <text evidence="6">The sequence shown here is derived from an EMBL/GenBank/DDBJ whole genome shotgun (WGS) entry which is preliminary data.</text>
</comment>
<dbReference type="PANTHER" id="PTHR31609">
    <property type="entry name" value="YDJC DEACETYLASE FAMILY MEMBER"/>
    <property type="match status" value="1"/>
</dbReference>
<evidence type="ECO:0000313" key="6">
    <source>
        <dbReference type="EMBL" id="GGD74221.1"/>
    </source>
</evidence>
<evidence type="ECO:0000256" key="4">
    <source>
        <dbReference type="ARBA" id="ARBA00022842"/>
    </source>
</evidence>
<dbReference type="PANTHER" id="PTHR31609:SF1">
    <property type="entry name" value="CARBOHYDRATE DEACETYLASE"/>
    <property type="match status" value="1"/>
</dbReference>
<dbReference type="Gene3D" id="3.20.20.370">
    <property type="entry name" value="Glycoside hydrolase/deacetylase"/>
    <property type="match status" value="1"/>
</dbReference>
<dbReference type="Proteomes" id="UP000597138">
    <property type="component" value="Unassembled WGS sequence"/>
</dbReference>
<evidence type="ECO:0000256" key="2">
    <source>
        <dbReference type="ARBA" id="ARBA00022723"/>
    </source>
</evidence>
<dbReference type="InterPro" id="IPR011330">
    <property type="entry name" value="Glyco_hydro/deAcase_b/a-brl"/>
</dbReference>
<keyword evidence="4" id="KW-0460">Magnesium</keyword>
<keyword evidence="3" id="KW-0378">Hydrolase</keyword>
<keyword evidence="7" id="KW-1185">Reference proteome</keyword>
<dbReference type="NCBIfam" id="TIGR03473">
    <property type="entry name" value="HpnK"/>
    <property type="match status" value="1"/>
</dbReference>
<evidence type="ECO:0008006" key="8">
    <source>
        <dbReference type="Google" id="ProtNLM"/>
    </source>
</evidence>
<comment type="cofactor">
    <cofactor evidence="1">
        <name>Mg(2+)</name>
        <dbReference type="ChEBI" id="CHEBI:18420"/>
    </cofactor>
</comment>
<proteinExistence type="predicted"/>
<evidence type="ECO:0000256" key="1">
    <source>
        <dbReference type="ARBA" id="ARBA00001946"/>
    </source>
</evidence>
<reference evidence="7" key="1">
    <citation type="journal article" date="2019" name="Int. J. Syst. Evol. Microbiol.">
        <title>The Global Catalogue of Microorganisms (GCM) 10K type strain sequencing project: providing services to taxonomists for standard genome sequencing and annotation.</title>
        <authorList>
            <consortium name="The Broad Institute Genomics Platform"/>
            <consortium name="The Broad Institute Genome Sequencing Center for Infectious Disease"/>
            <person name="Wu L."/>
            <person name="Ma J."/>
        </authorList>
    </citation>
    <scope>NUCLEOTIDE SEQUENCE [LARGE SCALE GENOMIC DNA]</scope>
    <source>
        <strain evidence="7">CGMCC 1.11013</strain>
    </source>
</reference>
<dbReference type="EMBL" id="BMEG01000004">
    <property type="protein sequence ID" value="GGD74221.1"/>
    <property type="molecule type" value="Genomic_DNA"/>
</dbReference>
<name>A0ABQ1RNJ7_9BURK</name>
<keyword evidence="2" id="KW-0479">Metal-binding</keyword>
<dbReference type="Pfam" id="PF04794">
    <property type="entry name" value="YdjC"/>
    <property type="match status" value="1"/>
</dbReference>
<dbReference type="InterPro" id="IPR017836">
    <property type="entry name" value="Hopanoid_biosynth-assoc_HpnK"/>
</dbReference>
<keyword evidence="5" id="KW-0119">Carbohydrate metabolism</keyword>
<accession>A0ABQ1RNJ7</accession>
<dbReference type="SUPFAM" id="SSF88713">
    <property type="entry name" value="Glycoside hydrolase/deacetylase"/>
    <property type="match status" value="1"/>
</dbReference>
<dbReference type="InterPro" id="IPR006879">
    <property type="entry name" value="YdjC-like"/>
</dbReference>
<sequence>MRGLIITADDFGLHERVNEAVERGHREGILACTSLMVAAPAAADAITRAKRCPSLRVGLHIVLADGQSTLGAARVPALTEASGWMPDAPFFDGVRYSLLPHVRRQLAEEIRAQFEAFIATGLPLDHVNTHKHRHVHPVVLSLILAIGRDYGMHAMRLPSEARAPLWLRPWTALVRRRLARARIAHNDYVIGIAQTGRFDETAWLAAIAEIGSHTGGVVEIYCHPAVQGGVPLTPSMQDYRHADELAALLSPRVARALEAVRQRGFAFGGFADVFPAAADAFGARRLA</sequence>
<evidence type="ECO:0000313" key="7">
    <source>
        <dbReference type="Proteomes" id="UP000597138"/>
    </source>
</evidence>